<dbReference type="Proteomes" id="UP000046393">
    <property type="component" value="Unplaced"/>
</dbReference>
<evidence type="ECO:0000313" key="2">
    <source>
        <dbReference type="Proteomes" id="UP000046393"/>
    </source>
</evidence>
<organism evidence="2 3">
    <name type="scientific">Syphacia muris</name>
    <dbReference type="NCBI Taxonomy" id="451379"/>
    <lineage>
        <taxon>Eukaryota</taxon>
        <taxon>Metazoa</taxon>
        <taxon>Ecdysozoa</taxon>
        <taxon>Nematoda</taxon>
        <taxon>Chromadorea</taxon>
        <taxon>Rhabditida</taxon>
        <taxon>Spirurina</taxon>
        <taxon>Oxyuridomorpha</taxon>
        <taxon>Oxyuroidea</taxon>
        <taxon>Oxyuridae</taxon>
        <taxon>Syphacia</taxon>
    </lineage>
</organism>
<name>A0A0N5AA33_9BILA</name>
<reference evidence="3" key="1">
    <citation type="submission" date="2017-02" db="UniProtKB">
        <authorList>
            <consortium name="WormBaseParasite"/>
        </authorList>
    </citation>
    <scope>IDENTIFICATION</scope>
</reference>
<feature type="chain" id="PRO_5005892984" evidence="1">
    <location>
        <begin position="17"/>
        <end position="88"/>
    </location>
</feature>
<evidence type="ECO:0000256" key="1">
    <source>
        <dbReference type="SAM" id="SignalP"/>
    </source>
</evidence>
<feature type="signal peptide" evidence="1">
    <location>
        <begin position="1"/>
        <end position="16"/>
    </location>
</feature>
<protein>
    <submittedName>
        <fullName evidence="3">Secreted protein</fullName>
    </submittedName>
</protein>
<sequence>MIILFVTALLIPCVLNNVEVSRPGATAILVPSAESVHSNAVRHFRLMSHVKLLRFILTSRHCILLTNLSRGKHYSYMHSDKLLQTITQ</sequence>
<keyword evidence="2" id="KW-1185">Reference proteome</keyword>
<accession>A0A0N5AA33</accession>
<dbReference type="AlphaFoldDB" id="A0A0N5AA33"/>
<evidence type="ECO:0000313" key="3">
    <source>
        <dbReference type="WBParaSite" id="SMUV_0000099601-mRNA-1"/>
    </source>
</evidence>
<keyword evidence="1" id="KW-0732">Signal</keyword>
<proteinExistence type="predicted"/>
<dbReference type="WBParaSite" id="SMUV_0000099601-mRNA-1">
    <property type="protein sequence ID" value="SMUV_0000099601-mRNA-1"/>
    <property type="gene ID" value="SMUV_0000099601"/>
</dbReference>